<keyword evidence="2" id="KW-1185">Reference proteome</keyword>
<accession>A0A7W9PB71</accession>
<name>A0A7W9PB71_9NOCA</name>
<evidence type="ECO:0000313" key="2">
    <source>
        <dbReference type="Proteomes" id="UP000540412"/>
    </source>
</evidence>
<dbReference type="EMBL" id="JACHIT010000001">
    <property type="protein sequence ID" value="MBB5912488.1"/>
    <property type="molecule type" value="Genomic_DNA"/>
</dbReference>
<gene>
    <name evidence="1" type="ORF">BJY24_001355</name>
</gene>
<evidence type="ECO:0000313" key="1">
    <source>
        <dbReference type="EMBL" id="MBB5912488.1"/>
    </source>
</evidence>
<dbReference type="AlphaFoldDB" id="A0A7W9PB71"/>
<organism evidence="1 2">
    <name type="scientific">Nocardia transvalensis</name>
    <dbReference type="NCBI Taxonomy" id="37333"/>
    <lineage>
        <taxon>Bacteria</taxon>
        <taxon>Bacillati</taxon>
        <taxon>Actinomycetota</taxon>
        <taxon>Actinomycetes</taxon>
        <taxon>Mycobacteriales</taxon>
        <taxon>Nocardiaceae</taxon>
        <taxon>Nocardia</taxon>
    </lineage>
</organism>
<protein>
    <submittedName>
        <fullName evidence="1">Uncharacterized protein</fullName>
    </submittedName>
</protein>
<dbReference type="RefSeq" id="WP_157185619.1">
    <property type="nucleotide sequence ID" value="NZ_JACHIT010000001.1"/>
</dbReference>
<sequence length="169" mass="18290">MNTAETKAIVDNRPKAIGLVRNDISGLAAARHALEVRRHAEKLGYLYLYTVRPPTRVSDPVGYCLRIATAVQVAAVVVHDLTTVDHSPARTCEVCDLETVIPPETWARAATYPHGTHLSPVREVPTHTDVSPAFHPVAAETHAVLNALAALADPNVDARIIRTRPAEST</sequence>
<proteinExistence type="predicted"/>
<comment type="caution">
    <text evidence="1">The sequence shown here is derived from an EMBL/GenBank/DDBJ whole genome shotgun (WGS) entry which is preliminary data.</text>
</comment>
<dbReference type="Proteomes" id="UP000540412">
    <property type="component" value="Unassembled WGS sequence"/>
</dbReference>
<reference evidence="1 2" key="1">
    <citation type="submission" date="2020-08" db="EMBL/GenBank/DDBJ databases">
        <title>Sequencing the genomes of 1000 actinobacteria strains.</title>
        <authorList>
            <person name="Klenk H.-P."/>
        </authorList>
    </citation>
    <scope>NUCLEOTIDE SEQUENCE [LARGE SCALE GENOMIC DNA]</scope>
    <source>
        <strain evidence="1 2">DSM 43582</strain>
    </source>
</reference>